<evidence type="ECO:0000313" key="1">
    <source>
        <dbReference type="EMBL" id="MDQ1098223.1"/>
    </source>
</evidence>
<keyword evidence="2" id="KW-1185">Reference proteome</keyword>
<protein>
    <submittedName>
        <fullName evidence="1">Uncharacterized protein</fullName>
    </submittedName>
</protein>
<proteinExistence type="predicted"/>
<sequence>MLQEHWSMPMMTSPLPSWEKHWENQKLNGANITGVPRISGR</sequence>
<gene>
    <name evidence="1" type="ORF">QE404_003370</name>
</gene>
<name>A0ABU0TPM9_9FLAO</name>
<organism evidence="1 2">
    <name type="scientific">Chryseobacterium camelliae</name>
    <dbReference type="NCBI Taxonomy" id="1265445"/>
    <lineage>
        <taxon>Bacteria</taxon>
        <taxon>Pseudomonadati</taxon>
        <taxon>Bacteroidota</taxon>
        <taxon>Flavobacteriia</taxon>
        <taxon>Flavobacteriales</taxon>
        <taxon>Weeksellaceae</taxon>
        <taxon>Chryseobacterium group</taxon>
        <taxon>Chryseobacterium</taxon>
    </lineage>
</organism>
<dbReference type="Proteomes" id="UP001225072">
    <property type="component" value="Unassembled WGS sequence"/>
</dbReference>
<reference evidence="1 2" key="1">
    <citation type="submission" date="2023-07" db="EMBL/GenBank/DDBJ databases">
        <title>Functional and genomic diversity of the sorghum phyllosphere microbiome.</title>
        <authorList>
            <person name="Shade A."/>
        </authorList>
    </citation>
    <scope>NUCLEOTIDE SEQUENCE [LARGE SCALE GENOMIC DNA]</scope>
    <source>
        <strain evidence="1 2">SORGH_AS_1064</strain>
    </source>
</reference>
<comment type="caution">
    <text evidence="1">The sequence shown here is derived from an EMBL/GenBank/DDBJ whole genome shotgun (WGS) entry which is preliminary data.</text>
</comment>
<accession>A0ABU0TPM9</accession>
<evidence type="ECO:0000313" key="2">
    <source>
        <dbReference type="Proteomes" id="UP001225072"/>
    </source>
</evidence>
<dbReference type="EMBL" id="JAUTAL010000001">
    <property type="protein sequence ID" value="MDQ1098223.1"/>
    <property type="molecule type" value="Genomic_DNA"/>
</dbReference>